<dbReference type="SUPFAM" id="SSF53649">
    <property type="entry name" value="Alkaline phosphatase-like"/>
    <property type="match status" value="1"/>
</dbReference>
<dbReference type="PIRSF" id="PIRSF001491">
    <property type="entry name" value="Ppentomutase"/>
    <property type="match status" value="1"/>
</dbReference>
<dbReference type="FunFam" id="3.30.70.1250:FF:000001">
    <property type="entry name" value="Phosphopentomutase"/>
    <property type="match status" value="1"/>
</dbReference>
<dbReference type="Pfam" id="PF01676">
    <property type="entry name" value="Metalloenzyme"/>
    <property type="match status" value="1"/>
</dbReference>
<dbReference type="Gene3D" id="3.30.70.1250">
    <property type="entry name" value="Phosphopentomutase"/>
    <property type="match status" value="1"/>
</dbReference>
<dbReference type="SUPFAM" id="SSF143856">
    <property type="entry name" value="DeoB insert domain-like"/>
    <property type="match status" value="1"/>
</dbReference>
<dbReference type="GO" id="GO:0043094">
    <property type="term" value="P:metabolic compound salvage"/>
    <property type="evidence" value="ECO:0007669"/>
    <property type="project" value="InterPro"/>
</dbReference>
<gene>
    <name evidence="8" type="ORF">MNBD_ALPHA06-2300</name>
</gene>
<sequence length="406" mass="43061">MKRLIVCELDSLGIGAAPDAAAFGDAGGDTLGHIAEHCAAGKCNEAGRRFGPLHIPNLLALGIGAANAGATGRTAPGLQHTGGFAGAYGYCEEQSNGKDTPSGHWEAMGAPCLFEWGYFTDKKATFPKALLDELQVKSGVPGFLGNVHASGTTIIAELGEQHIKTGKPIVYASADSVFQIAAHEQHFGLERLYELCAIARKLVDPYKIGRVIARPFDGEDAASFKRTNNRRDISVPPHMPTLLDRVSASAGEMIAVGKISDIFAGNGVDRVVKAYGIDGLMDATLAEIQTAGDGAFIFTNFVDFDMLYGHRRDVTGYAAALEHFDRRLPELTGSLQDGDLLILTADHGCDPTFPGSDHTREFVPFLAFGPGVKPVDLGHRKTFADIGETGAKWLGLEGFGTGTIAF</sequence>
<evidence type="ECO:0000256" key="1">
    <source>
        <dbReference type="ARBA" id="ARBA00001936"/>
    </source>
</evidence>
<comment type="similarity">
    <text evidence="2">Belongs to the phosphopentomutase family.</text>
</comment>
<dbReference type="InterPro" id="IPR006124">
    <property type="entry name" value="Metalloenzyme"/>
</dbReference>
<dbReference type="PANTHER" id="PTHR21110:SF0">
    <property type="entry name" value="PHOSPHOPENTOMUTASE"/>
    <property type="match status" value="1"/>
</dbReference>
<organism evidence="8">
    <name type="scientific">hydrothermal vent metagenome</name>
    <dbReference type="NCBI Taxonomy" id="652676"/>
    <lineage>
        <taxon>unclassified sequences</taxon>
        <taxon>metagenomes</taxon>
        <taxon>ecological metagenomes</taxon>
    </lineage>
</organism>
<evidence type="ECO:0000259" key="7">
    <source>
        <dbReference type="Pfam" id="PF01676"/>
    </source>
</evidence>
<dbReference type="GO" id="GO:0000287">
    <property type="term" value="F:magnesium ion binding"/>
    <property type="evidence" value="ECO:0007669"/>
    <property type="project" value="InterPro"/>
</dbReference>
<keyword evidence="3" id="KW-0963">Cytoplasm</keyword>
<comment type="cofactor">
    <cofactor evidence="1">
        <name>Mn(2+)</name>
        <dbReference type="ChEBI" id="CHEBI:29035"/>
    </cofactor>
</comment>
<dbReference type="Gene3D" id="3.40.720.10">
    <property type="entry name" value="Alkaline Phosphatase, subunit A"/>
    <property type="match status" value="1"/>
</dbReference>
<dbReference type="InterPro" id="IPR024052">
    <property type="entry name" value="Phosphopentomutase_DeoB_cap_sf"/>
</dbReference>
<dbReference type="NCBIfam" id="TIGR01696">
    <property type="entry name" value="deoB"/>
    <property type="match status" value="1"/>
</dbReference>
<dbReference type="EMBL" id="UOEE01000145">
    <property type="protein sequence ID" value="VAV92495.1"/>
    <property type="molecule type" value="Genomic_DNA"/>
</dbReference>
<dbReference type="HAMAP" id="MF_00740">
    <property type="entry name" value="Phosphopentomut"/>
    <property type="match status" value="1"/>
</dbReference>
<dbReference type="InterPro" id="IPR017850">
    <property type="entry name" value="Alkaline_phosphatase_core_sf"/>
</dbReference>
<accession>A0A3B0SBR4</accession>
<evidence type="ECO:0000313" key="8">
    <source>
        <dbReference type="EMBL" id="VAV92495.1"/>
    </source>
</evidence>
<dbReference type="PANTHER" id="PTHR21110">
    <property type="entry name" value="PHOSPHOPENTOMUTASE"/>
    <property type="match status" value="1"/>
</dbReference>
<evidence type="ECO:0000256" key="3">
    <source>
        <dbReference type="ARBA" id="ARBA00022490"/>
    </source>
</evidence>
<evidence type="ECO:0000256" key="5">
    <source>
        <dbReference type="ARBA" id="ARBA00023211"/>
    </source>
</evidence>
<keyword evidence="4" id="KW-0479">Metal-binding</keyword>
<dbReference type="AlphaFoldDB" id="A0A3B0SBR4"/>
<keyword evidence="6 8" id="KW-0413">Isomerase</keyword>
<evidence type="ECO:0000256" key="4">
    <source>
        <dbReference type="ARBA" id="ARBA00022723"/>
    </source>
</evidence>
<dbReference type="GO" id="GO:0008973">
    <property type="term" value="F:phosphopentomutase activity"/>
    <property type="evidence" value="ECO:0007669"/>
    <property type="project" value="UniProtKB-EC"/>
</dbReference>
<dbReference type="CDD" id="cd16009">
    <property type="entry name" value="PPM"/>
    <property type="match status" value="1"/>
</dbReference>
<dbReference type="GO" id="GO:0009117">
    <property type="term" value="P:nucleotide metabolic process"/>
    <property type="evidence" value="ECO:0007669"/>
    <property type="project" value="InterPro"/>
</dbReference>
<evidence type="ECO:0000256" key="6">
    <source>
        <dbReference type="ARBA" id="ARBA00023235"/>
    </source>
</evidence>
<keyword evidence="5" id="KW-0464">Manganese</keyword>
<name>A0A3B0SBR4_9ZZZZ</name>
<feature type="domain" description="Metalloenzyme" evidence="7">
    <location>
        <begin position="3"/>
        <end position="397"/>
    </location>
</feature>
<dbReference type="EC" id="5.4.2.7" evidence="8"/>
<evidence type="ECO:0000256" key="2">
    <source>
        <dbReference type="ARBA" id="ARBA00010373"/>
    </source>
</evidence>
<dbReference type="NCBIfam" id="NF003766">
    <property type="entry name" value="PRK05362.1"/>
    <property type="match status" value="1"/>
</dbReference>
<proteinExistence type="inferred from homology"/>
<dbReference type="InterPro" id="IPR010045">
    <property type="entry name" value="DeoB"/>
</dbReference>
<protein>
    <submittedName>
        <fullName evidence="8">Phosphopentomutase</fullName>
        <ecNumber evidence="8">5.4.2.7</ecNumber>
    </submittedName>
</protein>
<reference evidence="8" key="1">
    <citation type="submission" date="2018-06" db="EMBL/GenBank/DDBJ databases">
        <authorList>
            <person name="Zhirakovskaya E."/>
        </authorList>
    </citation>
    <scope>NUCLEOTIDE SEQUENCE</scope>
</reference>
<dbReference type="GO" id="GO:0005829">
    <property type="term" value="C:cytosol"/>
    <property type="evidence" value="ECO:0007669"/>
    <property type="project" value="TreeGrafter"/>
</dbReference>